<dbReference type="GO" id="GO:0016787">
    <property type="term" value="F:hydrolase activity"/>
    <property type="evidence" value="ECO:0007669"/>
    <property type="project" value="UniProtKB-KW"/>
</dbReference>
<protein>
    <submittedName>
        <fullName evidence="1">Alpha/beta hydrolase</fullName>
    </submittedName>
</protein>
<dbReference type="Proteomes" id="UP001319827">
    <property type="component" value="Chromosome"/>
</dbReference>
<dbReference type="Gene3D" id="3.40.50.1820">
    <property type="entry name" value="alpha/beta hydrolase"/>
    <property type="match status" value="1"/>
</dbReference>
<dbReference type="InterPro" id="IPR029058">
    <property type="entry name" value="AB_hydrolase_fold"/>
</dbReference>
<evidence type="ECO:0000313" key="1">
    <source>
        <dbReference type="EMBL" id="BCR04206.1"/>
    </source>
</evidence>
<name>A0ABN6DW41_9BACT</name>
<proteinExistence type="predicted"/>
<dbReference type="RefSeq" id="WP_225911640.1">
    <property type="nucleotide sequence ID" value="NZ_AP024355.1"/>
</dbReference>
<evidence type="ECO:0000313" key="2">
    <source>
        <dbReference type="Proteomes" id="UP001319827"/>
    </source>
</evidence>
<reference evidence="1 2" key="1">
    <citation type="journal article" date="2016" name="C (Basel)">
        <title>Selective Growth of and Electricity Production by Marine Exoelectrogenic Bacteria in Self-Aggregated Hydrogel of Microbially Reduced Graphene Oxide.</title>
        <authorList>
            <person name="Yoshida N."/>
            <person name="Goto Y."/>
            <person name="Miyata Y."/>
        </authorList>
    </citation>
    <scope>NUCLEOTIDE SEQUENCE [LARGE SCALE GENOMIC DNA]</scope>
    <source>
        <strain evidence="1 2">NIT-T3</strain>
    </source>
</reference>
<gene>
    <name evidence="1" type="ORF">DESUT3_12750</name>
</gene>
<accession>A0ABN6DW41</accession>
<dbReference type="PROSITE" id="PS51257">
    <property type="entry name" value="PROKAR_LIPOPROTEIN"/>
    <property type="match status" value="1"/>
</dbReference>
<keyword evidence="1" id="KW-0378">Hydrolase</keyword>
<organism evidence="1 2">
    <name type="scientific">Desulfuromonas versatilis</name>
    <dbReference type="NCBI Taxonomy" id="2802975"/>
    <lineage>
        <taxon>Bacteria</taxon>
        <taxon>Pseudomonadati</taxon>
        <taxon>Thermodesulfobacteriota</taxon>
        <taxon>Desulfuromonadia</taxon>
        <taxon>Desulfuromonadales</taxon>
        <taxon>Desulfuromonadaceae</taxon>
        <taxon>Desulfuromonas</taxon>
    </lineage>
</organism>
<sequence length="385" mass="42138">MSRPRFVHIFPCLPLAWLLLVLLLAACAPQRGYEAALVLADIAARDKPSRLKETTPTPIRRPLHFSVEGRSYQGDLYQPVPGSLAAILLVPGAAETGKDDPRLVAFARSLARARFTVLVPDLQSLRELKVNPGNVGELTDAFSALISRPDYAPGGRAGMLAFSYAAGPALLAAMEPSIRERVHFVFAVGGYHDLPGVLGFFTTGYFRENGRLRHLEPNEYGKWVFVLSNLHRLSEPADRRSFEAMVERKQVDLAADLSDLAADLSPEGERLYAFITNRDPARVAELIGGLPSSIQEDIEALDLAGKDLSELRARLILVHGYDDPIIPYTESIALASAVGKEQASLFLAEGLAHVDLQPGLVSRWRLWRAIDALLAERGTDPALLH</sequence>
<dbReference type="SUPFAM" id="SSF53474">
    <property type="entry name" value="alpha/beta-Hydrolases"/>
    <property type="match status" value="1"/>
</dbReference>
<dbReference type="EMBL" id="AP024355">
    <property type="protein sequence ID" value="BCR04206.1"/>
    <property type="molecule type" value="Genomic_DNA"/>
</dbReference>
<reference evidence="1 2" key="2">
    <citation type="journal article" date="2021" name="Int. J. Syst. Evol. Microbiol.">
        <title>Isolation and Polyphasic Characterization of Desulfuromonas versatilis sp. Nov., an Electrogenic Bacteria Capable of Versatile Metabolism Isolated from a Graphene Oxide-Reducing Enrichment Culture.</title>
        <authorList>
            <person name="Xie L."/>
            <person name="Yoshida N."/>
            <person name="Ishii S."/>
            <person name="Meng L."/>
        </authorList>
    </citation>
    <scope>NUCLEOTIDE SEQUENCE [LARGE SCALE GENOMIC DNA]</scope>
    <source>
        <strain evidence="1 2">NIT-T3</strain>
    </source>
</reference>
<keyword evidence="2" id="KW-1185">Reference proteome</keyword>